<organism evidence="1 2">
    <name type="scientific">Bacillus phage vB_BceP_LY3</name>
    <dbReference type="NCBI Taxonomy" id="2950458"/>
    <lineage>
        <taxon>Viruses</taxon>
        <taxon>Duplodnaviria</taxon>
        <taxon>Heunggongvirae</taxon>
        <taxon>Uroviricota</taxon>
        <taxon>Caudoviricetes</taxon>
        <taxon>Salasmaviridae</taxon>
        <taxon>Northropvirinae</taxon>
        <taxon>Layangcvirus</taxon>
        <taxon>Layangcvirus LY3</taxon>
    </lineage>
</organism>
<proteinExistence type="predicted"/>
<evidence type="ECO:0000313" key="2">
    <source>
        <dbReference type="Proteomes" id="UP001216218"/>
    </source>
</evidence>
<dbReference type="Proteomes" id="UP001216218">
    <property type="component" value="Segment"/>
</dbReference>
<accession>A0AAE9LV80</accession>
<protein>
    <submittedName>
        <fullName evidence="1">Uncharacterized protein</fullName>
    </submittedName>
</protein>
<keyword evidence="2" id="KW-1185">Reference proteome</keyword>
<name>A0AAE9LV80_9CAUD</name>
<gene>
    <name evidence="1" type="ORF">vBBcePLY3_00026</name>
</gene>
<evidence type="ECO:0000313" key="1">
    <source>
        <dbReference type="EMBL" id="USL89537.1"/>
    </source>
</evidence>
<reference evidence="1" key="1">
    <citation type="submission" date="2022-04" db="EMBL/GenBank/DDBJ databases">
        <authorList>
            <person name="Yang M."/>
            <person name="Tan S."/>
        </authorList>
    </citation>
    <scope>NUCLEOTIDE SEQUENCE</scope>
</reference>
<dbReference type="EMBL" id="ON366412">
    <property type="protein sequence ID" value="USL89537.1"/>
    <property type="molecule type" value="Genomic_DNA"/>
</dbReference>
<sequence>MKTYEETYGYKLILGEKVKTHTEFWFYDDFYEVGKEFVVTEEMVLHGFEKFVSII</sequence>